<dbReference type="GO" id="GO:0016779">
    <property type="term" value="F:nucleotidyltransferase activity"/>
    <property type="evidence" value="ECO:0007669"/>
    <property type="project" value="UniProtKB-KW"/>
</dbReference>
<dbReference type="GO" id="GO:0000166">
    <property type="term" value="F:nucleotide binding"/>
    <property type="evidence" value="ECO:0007669"/>
    <property type="project" value="UniProtKB-KW"/>
</dbReference>
<dbReference type="Gene3D" id="3.30.460.10">
    <property type="entry name" value="Beta Polymerase, domain 2"/>
    <property type="match status" value="1"/>
</dbReference>
<gene>
    <name evidence="10" type="ORF">METZ01_LOCUS146922</name>
</gene>
<evidence type="ECO:0000313" key="10">
    <source>
        <dbReference type="EMBL" id="SVA94068.1"/>
    </source>
</evidence>
<feature type="domain" description="Poly A polymerase head" evidence="8">
    <location>
        <begin position="67"/>
        <end position="187"/>
    </location>
</feature>
<evidence type="ECO:0008006" key="11">
    <source>
        <dbReference type="Google" id="ProtNLM"/>
    </source>
</evidence>
<dbReference type="Pfam" id="PF01743">
    <property type="entry name" value="PolyA_pol"/>
    <property type="match status" value="1"/>
</dbReference>
<reference evidence="10" key="1">
    <citation type="submission" date="2018-05" db="EMBL/GenBank/DDBJ databases">
        <authorList>
            <person name="Lanie J.A."/>
            <person name="Ng W.-L."/>
            <person name="Kazmierczak K.M."/>
            <person name="Andrzejewski T.M."/>
            <person name="Davidsen T.M."/>
            <person name="Wayne K.J."/>
            <person name="Tettelin H."/>
            <person name="Glass J.I."/>
            <person name="Rusch D."/>
            <person name="Podicherti R."/>
            <person name="Tsui H.-C.T."/>
            <person name="Winkler M.E."/>
        </authorList>
    </citation>
    <scope>NUCLEOTIDE SEQUENCE</scope>
</reference>
<organism evidence="10">
    <name type="scientific">marine metagenome</name>
    <dbReference type="NCBI Taxonomy" id="408172"/>
    <lineage>
        <taxon>unclassified sequences</taxon>
        <taxon>metagenomes</taxon>
        <taxon>ecological metagenomes</taxon>
    </lineage>
</organism>
<sequence>KAAVFGTAILGSNPSTPAKNMSLINKFFFISKNLEDKLSSFKSLKKTKAILQLFSAIESYSENSEIRYVGGCVRKALNNEVLDDIDLAVNLKPNECIEALNKNNIKFYETGIKHGTITAIIGNHKFEITSLRKDLNTDGRHAEVSFSKDWHEDASRRDFTINSIYADINGNLFDPFDGKEDLENGKINFIGDPEKRIKEDYLRILRYIRFFINYSKQPHDDKVQRLIKKNLIGISNISTERMLDEFKKIINSPQFLKLFKDPFCEEIINLIFPQFKNLKIFKKLNEFSKKKIKEVDYIFLISLMLLDNSDNVDYFLFKFNLSKINKKRILFLKDFYNKKISKDTFSKKNLWKILYYNGKQSLIDLIYFEIFKSKKINKKFIDLLDFFKDKEVPIFPIKAKNLIEKFDISEGKLLGIKLKKIEEKWINNDFKVSEKEVSQVVES</sequence>
<evidence type="ECO:0000256" key="6">
    <source>
        <dbReference type="ARBA" id="ARBA00022741"/>
    </source>
</evidence>
<dbReference type="Pfam" id="PF12627">
    <property type="entry name" value="PolyA_pol_RNAbd"/>
    <property type="match status" value="1"/>
</dbReference>
<dbReference type="GO" id="GO:0046872">
    <property type="term" value="F:metal ion binding"/>
    <property type="evidence" value="ECO:0007669"/>
    <property type="project" value="UniProtKB-KW"/>
</dbReference>
<dbReference type="InterPro" id="IPR043519">
    <property type="entry name" value="NT_sf"/>
</dbReference>
<dbReference type="AlphaFoldDB" id="A0A381ZXN2"/>
<evidence type="ECO:0000256" key="3">
    <source>
        <dbReference type="ARBA" id="ARBA00022694"/>
    </source>
</evidence>
<keyword evidence="6" id="KW-0547">Nucleotide-binding</keyword>
<name>A0A381ZXN2_9ZZZZ</name>
<dbReference type="PANTHER" id="PTHR46173">
    <property type="entry name" value="CCA TRNA NUCLEOTIDYLTRANSFERASE 1, MITOCHONDRIAL"/>
    <property type="match status" value="1"/>
</dbReference>
<accession>A0A381ZXN2</accession>
<dbReference type="InterPro" id="IPR032828">
    <property type="entry name" value="PolyA_RNA-bd"/>
</dbReference>
<feature type="non-terminal residue" evidence="10">
    <location>
        <position position="1"/>
    </location>
</feature>
<dbReference type="InterPro" id="IPR002646">
    <property type="entry name" value="PolA_pol_head_dom"/>
</dbReference>
<evidence type="ECO:0000256" key="5">
    <source>
        <dbReference type="ARBA" id="ARBA00022723"/>
    </source>
</evidence>
<dbReference type="SUPFAM" id="SSF81301">
    <property type="entry name" value="Nucleotidyltransferase"/>
    <property type="match status" value="1"/>
</dbReference>
<keyword evidence="3" id="KW-0819">tRNA processing</keyword>
<evidence type="ECO:0000256" key="1">
    <source>
        <dbReference type="ARBA" id="ARBA00001946"/>
    </source>
</evidence>
<comment type="cofactor">
    <cofactor evidence="1">
        <name>Mg(2+)</name>
        <dbReference type="ChEBI" id="CHEBI:18420"/>
    </cofactor>
</comment>
<evidence type="ECO:0000256" key="7">
    <source>
        <dbReference type="ARBA" id="ARBA00022842"/>
    </source>
</evidence>
<dbReference type="PANTHER" id="PTHR46173:SF1">
    <property type="entry name" value="CCA TRNA NUCLEOTIDYLTRANSFERASE 1, MITOCHONDRIAL"/>
    <property type="match status" value="1"/>
</dbReference>
<keyword evidence="7" id="KW-0460">Magnesium</keyword>
<evidence type="ECO:0000259" key="8">
    <source>
        <dbReference type="Pfam" id="PF01743"/>
    </source>
</evidence>
<evidence type="ECO:0000256" key="4">
    <source>
        <dbReference type="ARBA" id="ARBA00022695"/>
    </source>
</evidence>
<dbReference type="SUPFAM" id="SSF81891">
    <property type="entry name" value="Poly A polymerase C-terminal region-like"/>
    <property type="match status" value="1"/>
</dbReference>
<feature type="domain" description="tRNA nucleotidyltransferase/poly(A) polymerase RNA and SrmB- binding" evidence="9">
    <location>
        <begin position="221"/>
        <end position="276"/>
    </location>
</feature>
<keyword evidence="2" id="KW-0808">Transferase</keyword>
<keyword evidence="4" id="KW-0548">Nucleotidyltransferase</keyword>
<dbReference type="GO" id="GO:0000049">
    <property type="term" value="F:tRNA binding"/>
    <property type="evidence" value="ECO:0007669"/>
    <property type="project" value="TreeGrafter"/>
</dbReference>
<evidence type="ECO:0000256" key="2">
    <source>
        <dbReference type="ARBA" id="ARBA00022679"/>
    </source>
</evidence>
<dbReference type="EMBL" id="UINC01023095">
    <property type="protein sequence ID" value="SVA94068.1"/>
    <property type="molecule type" value="Genomic_DNA"/>
</dbReference>
<evidence type="ECO:0000259" key="9">
    <source>
        <dbReference type="Pfam" id="PF12627"/>
    </source>
</evidence>
<dbReference type="InterPro" id="IPR050264">
    <property type="entry name" value="Bact_CCA-adding_enz_type3_sf"/>
</dbReference>
<dbReference type="GO" id="GO:0008033">
    <property type="term" value="P:tRNA processing"/>
    <property type="evidence" value="ECO:0007669"/>
    <property type="project" value="UniProtKB-KW"/>
</dbReference>
<proteinExistence type="predicted"/>
<dbReference type="CDD" id="cd05398">
    <property type="entry name" value="NT_ClassII-CCAase"/>
    <property type="match status" value="1"/>
</dbReference>
<dbReference type="Gene3D" id="1.10.3090.10">
    <property type="entry name" value="cca-adding enzyme, domain 2"/>
    <property type="match status" value="1"/>
</dbReference>
<protein>
    <recommendedName>
        <fullName evidence="11">Poly A polymerase head domain-containing protein</fullName>
    </recommendedName>
</protein>
<keyword evidence="5" id="KW-0479">Metal-binding</keyword>